<reference evidence="2" key="1">
    <citation type="journal article" date="2020" name="Nature">
        <title>Giant virus diversity and host interactions through global metagenomics.</title>
        <authorList>
            <person name="Schulz F."/>
            <person name="Roux S."/>
            <person name="Paez-Espino D."/>
            <person name="Jungbluth S."/>
            <person name="Walsh D.A."/>
            <person name="Denef V.J."/>
            <person name="McMahon K.D."/>
            <person name="Konstantinidis K.T."/>
            <person name="Eloe-Fadrosh E.A."/>
            <person name="Kyrpides N.C."/>
            <person name="Woyke T."/>
        </authorList>
    </citation>
    <scope>NUCLEOTIDE SEQUENCE</scope>
    <source>
        <strain evidence="2">GVMAG-S-1024976-23</strain>
    </source>
</reference>
<sequence>MEIIHDPIYGDIVMSELAIKIIDHPHFNRTQHIYQTGNAYKVFPSATHTRKAHMIGTYALTNKLLTHLQDSFDICDKKKELISIGALCHDIGHGPGSHGFDKHVIRKLIANKIIDKNNSMISHEERSCALFAEIARNIFVEQLSDDDVDFVMNVIDPPDDLMHQWEYTIVNNRINGMDTDKLDYIVRDNYIFGLKLVIDIDKIIKNSKIIDNKWCFARHIHDELLNVIFNRYRFHRILNQASIVKFDLSFRDIVVNSPKLYKEVCNIFKSENINAFSKLTDDYILQNGDPNLIKKFQDRNNYILVNSGLSSKPNKNDEVVNLSINICKHSNNPMKEMFFYTKKGVLCDINDSPLDAALPQNEKIRYIFRKK</sequence>
<dbReference type="EMBL" id="MN740602">
    <property type="protein sequence ID" value="QHS78688.1"/>
    <property type="molecule type" value="Genomic_DNA"/>
</dbReference>
<evidence type="ECO:0000259" key="1">
    <source>
        <dbReference type="SMART" id="SM00471"/>
    </source>
</evidence>
<dbReference type="GO" id="GO:0008832">
    <property type="term" value="F:dGTPase activity"/>
    <property type="evidence" value="ECO:0007669"/>
    <property type="project" value="TreeGrafter"/>
</dbReference>
<dbReference type="PANTHER" id="PTHR11373:SF4">
    <property type="entry name" value="DEOXYNUCLEOSIDE TRIPHOSPHATE TRIPHOSPHOHYDROLASE SAMHD1"/>
    <property type="match status" value="1"/>
</dbReference>
<dbReference type="CDD" id="cd00077">
    <property type="entry name" value="HDc"/>
    <property type="match status" value="1"/>
</dbReference>
<dbReference type="PANTHER" id="PTHR11373">
    <property type="entry name" value="DEOXYNUCLEOSIDE TRIPHOSPHATE TRIPHOSPHOHYDROLASE"/>
    <property type="match status" value="1"/>
</dbReference>
<dbReference type="InterPro" id="IPR006674">
    <property type="entry name" value="HD_domain"/>
</dbReference>
<dbReference type="InterPro" id="IPR050135">
    <property type="entry name" value="dGTPase-like"/>
</dbReference>
<accession>A0A6C0AG01</accession>
<dbReference type="Gene3D" id="1.10.3210.10">
    <property type="entry name" value="Hypothetical protein af1432"/>
    <property type="match status" value="1"/>
</dbReference>
<evidence type="ECO:0000313" key="2">
    <source>
        <dbReference type="EMBL" id="QHS78688.1"/>
    </source>
</evidence>
<dbReference type="GO" id="GO:0005634">
    <property type="term" value="C:nucleus"/>
    <property type="evidence" value="ECO:0007669"/>
    <property type="project" value="TreeGrafter"/>
</dbReference>
<dbReference type="Pfam" id="PF01966">
    <property type="entry name" value="HD"/>
    <property type="match status" value="1"/>
</dbReference>
<dbReference type="InterPro" id="IPR003607">
    <property type="entry name" value="HD/PDEase_dom"/>
</dbReference>
<dbReference type="SUPFAM" id="SSF109604">
    <property type="entry name" value="HD-domain/PDEase-like"/>
    <property type="match status" value="1"/>
</dbReference>
<organism evidence="2">
    <name type="scientific">viral metagenome</name>
    <dbReference type="NCBI Taxonomy" id="1070528"/>
    <lineage>
        <taxon>unclassified sequences</taxon>
        <taxon>metagenomes</taxon>
        <taxon>organismal metagenomes</taxon>
    </lineage>
</organism>
<dbReference type="AlphaFoldDB" id="A0A6C0AG01"/>
<feature type="domain" description="HD/PDEase" evidence="1">
    <location>
        <begin position="46"/>
        <end position="194"/>
    </location>
</feature>
<proteinExistence type="predicted"/>
<dbReference type="SMART" id="SM00471">
    <property type="entry name" value="HDc"/>
    <property type="match status" value="1"/>
</dbReference>
<dbReference type="GO" id="GO:0006203">
    <property type="term" value="P:dGTP catabolic process"/>
    <property type="evidence" value="ECO:0007669"/>
    <property type="project" value="TreeGrafter"/>
</dbReference>
<protein>
    <recommendedName>
        <fullName evidence="1">HD/PDEase domain-containing protein</fullName>
    </recommendedName>
</protein>
<name>A0A6C0AG01_9ZZZZ</name>